<protein>
    <submittedName>
        <fullName evidence="1">Uncharacterized protein</fullName>
    </submittedName>
</protein>
<sequence>MIDLYLARGGVLAANAIRKLEDYRDRTTPS</sequence>
<gene>
    <name evidence="1" type="ORF">NK6_2424</name>
</gene>
<dbReference type="EMBL" id="AP014685">
    <property type="protein sequence ID" value="BAR55605.1"/>
    <property type="molecule type" value="Genomic_DNA"/>
</dbReference>
<reference evidence="1 2" key="1">
    <citation type="submission" date="2014-11" db="EMBL/GenBank/DDBJ databases">
        <title>Symbiosis island explosion on the genome of extra-slow-growing strains of soybean bradyrhizobia with massive insertion sequences.</title>
        <authorList>
            <person name="Iida T."/>
            <person name="Minamisawa K."/>
        </authorList>
    </citation>
    <scope>NUCLEOTIDE SEQUENCE [LARGE SCALE GENOMIC DNA]</scope>
    <source>
        <strain evidence="1 2">NK6</strain>
    </source>
</reference>
<evidence type="ECO:0000313" key="2">
    <source>
        <dbReference type="Proteomes" id="UP000063308"/>
    </source>
</evidence>
<proteinExistence type="predicted"/>
<dbReference type="Proteomes" id="UP000063308">
    <property type="component" value="Chromosome"/>
</dbReference>
<dbReference type="AlphaFoldDB" id="A0A0E3VTG2"/>
<organism evidence="1 2">
    <name type="scientific">Bradyrhizobium diazoefficiens</name>
    <dbReference type="NCBI Taxonomy" id="1355477"/>
    <lineage>
        <taxon>Bacteria</taxon>
        <taxon>Pseudomonadati</taxon>
        <taxon>Pseudomonadota</taxon>
        <taxon>Alphaproteobacteria</taxon>
        <taxon>Hyphomicrobiales</taxon>
        <taxon>Nitrobacteraceae</taxon>
        <taxon>Bradyrhizobium</taxon>
    </lineage>
</organism>
<accession>A0A0E3VTG2</accession>
<name>A0A0E3VTG2_9BRAD</name>
<evidence type="ECO:0000313" key="1">
    <source>
        <dbReference type="EMBL" id="BAR55605.1"/>
    </source>
</evidence>